<evidence type="ECO:0000259" key="1">
    <source>
        <dbReference type="Pfam" id="PF00266"/>
    </source>
</evidence>
<dbReference type="Gene3D" id="3.40.640.10">
    <property type="entry name" value="Type I PLP-dependent aspartate aminotransferase-like (Major domain)"/>
    <property type="match status" value="1"/>
</dbReference>
<keyword evidence="2" id="KW-0032">Aminotransferase</keyword>
<organism evidence="2 3">
    <name type="scientific">Candidatus Fimenecus excrementigallinarum</name>
    <dbReference type="NCBI Taxonomy" id="2840816"/>
    <lineage>
        <taxon>Bacteria</taxon>
        <taxon>Bacillati</taxon>
        <taxon>Bacillota</taxon>
        <taxon>Clostridia</taxon>
        <taxon>Candidatus Fimenecus</taxon>
    </lineage>
</organism>
<name>A0A9D1IDW3_9FIRM</name>
<dbReference type="InterPro" id="IPR015424">
    <property type="entry name" value="PyrdxlP-dep_Trfase"/>
</dbReference>
<reference evidence="2" key="1">
    <citation type="submission" date="2020-10" db="EMBL/GenBank/DDBJ databases">
        <authorList>
            <person name="Gilroy R."/>
        </authorList>
    </citation>
    <scope>NUCLEOTIDE SEQUENCE</scope>
    <source>
        <strain evidence="2">ChiGjej1B1-19959</strain>
    </source>
</reference>
<dbReference type="EMBL" id="DVMW01000001">
    <property type="protein sequence ID" value="HIU35016.1"/>
    <property type="molecule type" value="Genomic_DNA"/>
</dbReference>
<reference evidence="2" key="2">
    <citation type="journal article" date="2021" name="PeerJ">
        <title>Extensive microbial diversity within the chicken gut microbiome revealed by metagenomics and culture.</title>
        <authorList>
            <person name="Gilroy R."/>
            <person name="Ravi A."/>
            <person name="Getino M."/>
            <person name="Pursley I."/>
            <person name="Horton D.L."/>
            <person name="Alikhan N.F."/>
            <person name="Baker D."/>
            <person name="Gharbi K."/>
            <person name="Hall N."/>
            <person name="Watson M."/>
            <person name="Adriaenssens E.M."/>
            <person name="Foster-Nyarko E."/>
            <person name="Jarju S."/>
            <person name="Secka A."/>
            <person name="Antonio M."/>
            <person name="Oren A."/>
            <person name="Chaudhuri R.R."/>
            <person name="La Ragione R."/>
            <person name="Hildebrand F."/>
            <person name="Pallen M.J."/>
        </authorList>
    </citation>
    <scope>NUCLEOTIDE SEQUENCE</scope>
    <source>
        <strain evidence="2">ChiGjej1B1-19959</strain>
    </source>
</reference>
<dbReference type="InterPro" id="IPR000192">
    <property type="entry name" value="Aminotrans_V_dom"/>
</dbReference>
<dbReference type="Pfam" id="PF00266">
    <property type="entry name" value="Aminotran_5"/>
    <property type="match status" value="1"/>
</dbReference>
<proteinExistence type="predicted"/>
<evidence type="ECO:0000313" key="3">
    <source>
        <dbReference type="Proteomes" id="UP000824071"/>
    </source>
</evidence>
<dbReference type="NCBIfam" id="TIGR01977">
    <property type="entry name" value="am_tr_V_EF2568"/>
    <property type="match status" value="1"/>
</dbReference>
<dbReference type="SUPFAM" id="SSF53383">
    <property type="entry name" value="PLP-dependent transferases"/>
    <property type="match status" value="1"/>
</dbReference>
<dbReference type="PANTHER" id="PTHR43586">
    <property type="entry name" value="CYSTEINE DESULFURASE"/>
    <property type="match status" value="1"/>
</dbReference>
<dbReference type="AlphaFoldDB" id="A0A9D1IDW3"/>
<feature type="domain" description="Aminotransferase class V" evidence="1">
    <location>
        <begin position="2"/>
        <end position="371"/>
    </location>
</feature>
<gene>
    <name evidence="2" type="ORF">IAC53_00165</name>
</gene>
<dbReference type="PANTHER" id="PTHR43586:SF4">
    <property type="entry name" value="ISOPENICILLIN N EPIMERASE"/>
    <property type="match status" value="1"/>
</dbReference>
<dbReference type="GO" id="GO:0008483">
    <property type="term" value="F:transaminase activity"/>
    <property type="evidence" value="ECO:0007669"/>
    <property type="project" value="UniProtKB-KW"/>
</dbReference>
<dbReference type="InterPro" id="IPR010969">
    <property type="entry name" value="Cys_dSase-rel_unknwn_funct"/>
</dbReference>
<dbReference type="Proteomes" id="UP000824071">
    <property type="component" value="Unassembled WGS sequence"/>
</dbReference>
<sequence length="384" mass="40834">MTYFDNAATTYPKPHAVLWEMQKAMIRYGANPGRGGHEMALAAAKAVYAARAALSDLFDLGAPERVIFTQNCTQALNMVIKGLARPGGHFICSNLEHNAVARPLEALRRRGVCNWDAAAVGGSDTETLSAFDACFRPETVAVVCTGASNVFGRVLPLEQLAQLAHSHGVPLVADLAQTAGLLPVSLQKSGIDFACCPGHKGLYGPMGTGVLLCNSDARLETLLEGGTGTLSMQLVQPEAYPERLESGTLNVPGIAGLAAGAAFVRRLGPETIFAHEMRLAKEIADGLSEMPRVRLYTDFHNRAQRFVPLVSFNIAGMHSEEVGAALASHGFAVRAGLHCAPLAHRAYGTLDTGTVRVCPSVFSAEKDVKSLLNCIFQIAKRQGV</sequence>
<accession>A0A9D1IDW3</accession>
<comment type="caution">
    <text evidence="2">The sequence shown here is derived from an EMBL/GenBank/DDBJ whole genome shotgun (WGS) entry which is preliminary data.</text>
</comment>
<dbReference type="InterPro" id="IPR015421">
    <property type="entry name" value="PyrdxlP-dep_Trfase_major"/>
</dbReference>
<dbReference type="InterPro" id="IPR015422">
    <property type="entry name" value="PyrdxlP-dep_Trfase_small"/>
</dbReference>
<protein>
    <submittedName>
        <fullName evidence="2">Aminotransferase class V-fold PLP-dependent enzyme</fullName>
    </submittedName>
</protein>
<keyword evidence="2" id="KW-0808">Transferase</keyword>
<dbReference type="Gene3D" id="3.90.1150.10">
    <property type="entry name" value="Aspartate Aminotransferase, domain 1"/>
    <property type="match status" value="1"/>
</dbReference>
<evidence type="ECO:0000313" key="2">
    <source>
        <dbReference type="EMBL" id="HIU35016.1"/>
    </source>
</evidence>